<name>A0A1E1X6F2_9ACAR</name>
<dbReference type="InterPro" id="IPR008909">
    <property type="entry name" value="DALR_anticod-bd"/>
</dbReference>
<dbReference type="SUPFAM" id="SSF47323">
    <property type="entry name" value="Anticodon-binding domain of a subclass of class I aminoacyl-tRNA synthetases"/>
    <property type="match status" value="1"/>
</dbReference>
<sequence length="521" mass="58437">MEASRAIAAFIADFCRRVNVNDAPAVEAVGRTLGKRMADYRVFVGKSNLELHLKCLVRELLSASVAWTVPVAKCELVLSSRYVHVWLNRTSAYRSLLDFIFKMPSTEGRQQDYTGGESVLVFVPHLDASFTSVRTEQLAAFVARCYSERCTDVVIYSSKPFYTQQSSASVLTCSADCCLLGARESDVASVALGSKFYDEKDMTFDLRSYVISEDLDVMGYEYACLGKVSIQSQAFVIASQLAHALQRHCEAPPAVVIVVAPACKSFVVQQAGLLFQLELAEKKPRLLHLIHEGSVEPADQSFNDYWHRRKAFVSEAFHRPQAFCSPEDLTFADDCPGSGNRLQAAVNVLVETEVAYEFLSSKQNVKMKLAERLRHAENGHYFCQYTLARIAAILDKYESAVKEGVYPALCSLPDVDWARLSEESEWLLWHRLCQCWQVLGEPMPVRLPASVKVEVNAHSLLRALEGLCSEFSGYYGKVRVLLHPEPHLNATVCARMWLIKAVQKTVLRMLKRFGLCALNRM</sequence>
<dbReference type="PANTHER" id="PTHR16043:SF1">
    <property type="entry name" value="DALR ANTICODON-BINDING DOMAIN-CONTAINING PROTEIN 3"/>
    <property type="match status" value="1"/>
</dbReference>
<dbReference type="Pfam" id="PF05746">
    <property type="entry name" value="DALR_1"/>
    <property type="match status" value="1"/>
</dbReference>
<dbReference type="GO" id="GO:0106217">
    <property type="term" value="P:tRNA C3-cytosine methylation"/>
    <property type="evidence" value="ECO:0007669"/>
    <property type="project" value="TreeGrafter"/>
</dbReference>
<dbReference type="GO" id="GO:0005524">
    <property type="term" value="F:ATP binding"/>
    <property type="evidence" value="ECO:0007669"/>
    <property type="project" value="InterPro"/>
</dbReference>
<dbReference type="GO" id="GO:0006420">
    <property type="term" value="P:arginyl-tRNA aminoacylation"/>
    <property type="evidence" value="ECO:0007669"/>
    <property type="project" value="InterPro"/>
</dbReference>
<dbReference type="SMART" id="SM00836">
    <property type="entry name" value="DALR_1"/>
    <property type="match status" value="1"/>
</dbReference>
<dbReference type="InterPro" id="IPR037380">
    <property type="entry name" value="DALRD3"/>
</dbReference>
<dbReference type="AlphaFoldDB" id="A0A1E1X6F2"/>
<dbReference type="GO" id="GO:0000049">
    <property type="term" value="F:tRNA binding"/>
    <property type="evidence" value="ECO:0007669"/>
    <property type="project" value="TreeGrafter"/>
</dbReference>
<feature type="domain" description="DALR anticodon binding" evidence="1">
    <location>
        <begin position="383"/>
        <end position="521"/>
    </location>
</feature>
<organism evidence="2">
    <name type="scientific">Amblyomma aureolatum</name>
    <dbReference type="NCBI Taxonomy" id="187763"/>
    <lineage>
        <taxon>Eukaryota</taxon>
        <taxon>Metazoa</taxon>
        <taxon>Ecdysozoa</taxon>
        <taxon>Arthropoda</taxon>
        <taxon>Chelicerata</taxon>
        <taxon>Arachnida</taxon>
        <taxon>Acari</taxon>
        <taxon>Parasitiformes</taxon>
        <taxon>Ixodida</taxon>
        <taxon>Ixodoidea</taxon>
        <taxon>Ixodidae</taxon>
        <taxon>Amblyomminae</taxon>
        <taxon>Amblyomma</taxon>
    </lineage>
</organism>
<evidence type="ECO:0000313" key="2">
    <source>
        <dbReference type="EMBL" id="JAT94631.1"/>
    </source>
</evidence>
<dbReference type="EMBL" id="GFAC01004557">
    <property type="protein sequence ID" value="JAT94631.1"/>
    <property type="molecule type" value="mRNA"/>
</dbReference>
<keyword evidence="2" id="KW-0030">Aminoacyl-tRNA synthetase</keyword>
<evidence type="ECO:0000259" key="1">
    <source>
        <dbReference type="SMART" id="SM00836"/>
    </source>
</evidence>
<proteinExistence type="evidence at transcript level"/>
<dbReference type="Gene3D" id="1.10.730.10">
    <property type="entry name" value="Isoleucyl-tRNA Synthetase, Domain 1"/>
    <property type="match status" value="1"/>
</dbReference>
<dbReference type="PANTHER" id="PTHR16043">
    <property type="entry name" value="DALRD3 PROTEIN"/>
    <property type="match status" value="1"/>
</dbReference>
<keyword evidence="2" id="KW-0436">Ligase</keyword>
<reference evidence="2" key="1">
    <citation type="journal article" date="2017" name="Front. Cell. Infect. Microbiol.">
        <title>The Distinct Transcriptional Response of the Midgut of Amblyomma sculptum and Amblyomma aureolatum Ticks to Rickettsia rickettsii Correlates to Their Differences in Susceptibility to Infection.</title>
        <authorList>
            <person name="Martins L.A."/>
            <person name="Galletti M.F.B.M."/>
            <person name="Ribeiro J.M."/>
            <person name="Fujita A."/>
            <person name="Costa F.B."/>
            <person name="Labruna M.B."/>
            <person name="Daffre S."/>
            <person name="Fogaca A.C."/>
        </authorList>
    </citation>
    <scope>NUCLEOTIDE SEQUENCE</scope>
</reference>
<dbReference type="GO" id="GO:0004814">
    <property type="term" value="F:arginine-tRNA ligase activity"/>
    <property type="evidence" value="ECO:0007669"/>
    <property type="project" value="InterPro"/>
</dbReference>
<accession>A0A1E1X6F2</accession>
<protein>
    <submittedName>
        <fullName evidence="2">Putative arginyl-trna synthetase translation</fullName>
    </submittedName>
</protein>
<dbReference type="InterPro" id="IPR009080">
    <property type="entry name" value="tRNAsynth_Ia_anticodon-bd"/>
</dbReference>